<evidence type="ECO:0008006" key="3">
    <source>
        <dbReference type="Google" id="ProtNLM"/>
    </source>
</evidence>
<evidence type="ECO:0000313" key="2">
    <source>
        <dbReference type="Proteomes" id="UP000192343"/>
    </source>
</evidence>
<accession>A0A1Y1S2V8</accession>
<name>A0A1Y1S2V8_9SPIO</name>
<proteinExistence type="predicted"/>
<dbReference type="AlphaFoldDB" id="A0A1Y1S2V8"/>
<evidence type="ECO:0000313" key="1">
    <source>
        <dbReference type="EMBL" id="ORC37264.1"/>
    </source>
</evidence>
<protein>
    <recommendedName>
        <fullName evidence="3">Phage tail protein</fullName>
    </recommendedName>
</protein>
<dbReference type="STRING" id="1963862.B4O97_03480"/>
<dbReference type="RefSeq" id="WP_083048365.1">
    <property type="nucleotide sequence ID" value="NZ_MWQY01000003.1"/>
</dbReference>
<comment type="caution">
    <text evidence="1">The sequence shown here is derived from an EMBL/GenBank/DDBJ whole genome shotgun (WGS) entry which is preliminary data.</text>
</comment>
<gene>
    <name evidence="1" type="ORF">B4O97_03480</name>
</gene>
<dbReference type="Proteomes" id="UP000192343">
    <property type="component" value="Unassembled WGS sequence"/>
</dbReference>
<reference evidence="1 2" key="1">
    <citation type="submission" date="2017-03" db="EMBL/GenBank/DDBJ databases">
        <title>Draft Genome sequence of Marispirochaeta sp. strain JC444.</title>
        <authorList>
            <person name="Shivani Y."/>
            <person name="Subhash Y."/>
            <person name="Sasikala C."/>
            <person name="Ramana C."/>
        </authorList>
    </citation>
    <scope>NUCLEOTIDE SEQUENCE [LARGE SCALE GENOMIC DNA]</scope>
    <source>
        <strain evidence="1 2">JC444</strain>
    </source>
</reference>
<organism evidence="1 2">
    <name type="scientific">Marispirochaeta aestuarii</name>
    <dbReference type="NCBI Taxonomy" id="1963862"/>
    <lineage>
        <taxon>Bacteria</taxon>
        <taxon>Pseudomonadati</taxon>
        <taxon>Spirochaetota</taxon>
        <taxon>Spirochaetia</taxon>
        <taxon>Spirochaetales</taxon>
        <taxon>Spirochaetaceae</taxon>
        <taxon>Marispirochaeta</taxon>
    </lineage>
</organism>
<sequence length="124" mass="13324">MKSGDIRECSINNRLFDVVTGSDVTFRTSGYQNETEATGNGGIHVTQRRKLGGFDGLPVLLDHDRGDLEFLQAAADSGDKVPCYLTLVDGTTYRGDLVIVDVLDANTGTGQVEITASGPKFEQI</sequence>
<dbReference type="EMBL" id="MWQY01000003">
    <property type="protein sequence ID" value="ORC37264.1"/>
    <property type="molecule type" value="Genomic_DNA"/>
</dbReference>
<dbReference type="OrthoDB" id="9826902at2"/>
<keyword evidence="2" id="KW-1185">Reference proteome</keyword>